<dbReference type="OrthoDB" id="642765at2759"/>
<keyword evidence="2" id="KW-0805">Transcription regulation</keyword>
<comment type="caution">
    <text evidence="8">The sequence shown here is derived from an EMBL/GenBank/DDBJ whole genome shotgun (WGS) entry which is preliminary data.</text>
</comment>
<keyword evidence="9" id="KW-1185">Reference proteome</keyword>
<dbReference type="GO" id="GO:0009873">
    <property type="term" value="P:ethylene-activated signaling pathway"/>
    <property type="evidence" value="ECO:0007669"/>
    <property type="project" value="InterPro"/>
</dbReference>
<dbReference type="Proteomes" id="UP000653305">
    <property type="component" value="Unassembled WGS sequence"/>
</dbReference>
<dbReference type="PRINTS" id="PR00367">
    <property type="entry name" value="ETHRSPELEMNT"/>
</dbReference>
<dbReference type="PROSITE" id="PS51032">
    <property type="entry name" value="AP2_ERF"/>
    <property type="match status" value="1"/>
</dbReference>
<proteinExistence type="predicted"/>
<dbReference type="GO" id="GO:0005634">
    <property type="term" value="C:nucleus"/>
    <property type="evidence" value="ECO:0007669"/>
    <property type="project" value="UniProtKB-SubCell"/>
</dbReference>
<dbReference type="CDD" id="cd00018">
    <property type="entry name" value="AP2"/>
    <property type="match status" value="1"/>
</dbReference>
<gene>
    <name evidence="8" type="ORF">PHJA_001600300</name>
</gene>
<sequence>MGSWVAFSSMIRRRGVVVAVVPPAAAKSTGKKRKKKNYRGVRHRPWGKWAEITDPRKVVRVWLGTFENEEYAVRASDKAAIEFRVPRAKFNFPLGDYTSASAPAAATTAAASLSFQRQENSSESKIRPEMKENRKSN</sequence>
<dbReference type="EMBL" id="BMAC01000357">
    <property type="protein sequence ID" value="GFP94559.1"/>
    <property type="molecule type" value="Genomic_DNA"/>
</dbReference>
<accession>A0A830C607</accession>
<dbReference type="PANTHER" id="PTHR31190">
    <property type="entry name" value="DNA-BINDING DOMAIN"/>
    <property type="match status" value="1"/>
</dbReference>
<evidence type="ECO:0000256" key="3">
    <source>
        <dbReference type="ARBA" id="ARBA00023125"/>
    </source>
</evidence>
<feature type="region of interest" description="Disordered" evidence="6">
    <location>
        <begin position="111"/>
        <end position="137"/>
    </location>
</feature>
<dbReference type="SUPFAM" id="SSF54171">
    <property type="entry name" value="DNA-binding domain"/>
    <property type="match status" value="1"/>
</dbReference>
<protein>
    <submittedName>
        <fullName evidence="8">Ethylene-responsive transcription factor erf112</fullName>
    </submittedName>
</protein>
<dbReference type="Gene3D" id="3.30.730.10">
    <property type="entry name" value="AP2/ERF domain"/>
    <property type="match status" value="1"/>
</dbReference>
<dbReference type="InterPro" id="IPR016177">
    <property type="entry name" value="DNA-bd_dom_sf"/>
</dbReference>
<dbReference type="GO" id="GO:0003677">
    <property type="term" value="F:DNA binding"/>
    <property type="evidence" value="ECO:0007669"/>
    <property type="project" value="UniProtKB-KW"/>
</dbReference>
<evidence type="ECO:0000256" key="4">
    <source>
        <dbReference type="ARBA" id="ARBA00023163"/>
    </source>
</evidence>
<name>A0A830C607_9LAMI</name>
<evidence type="ECO:0000313" key="9">
    <source>
        <dbReference type="Proteomes" id="UP000653305"/>
    </source>
</evidence>
<evidence type="ECO:0000256" key="1">
    <source>
        <dbReference type="ARBA" id="ARBA00004123"/>
    </source>
</evidence>
<evidence type="ECO:0000313" key="8">
    <source>
        <dbReference type="EMBL" id="GFP94559.1"/>
    </source>
</evidence>
<keyword evidence="3" id="KW-0238">DNA-binding</keyword>
<evidence type="ECO:0000256" key="5">
    <source>
        <dbReference type="ARBA" id="ARBA00023242"/>
    </source>
</evidence>
<evidence type="ECO:0000256" key="6">
    <source>
        <dbReference type="SAM" id="MobiDB-lite"/>
    </source>
</evidence>
<keyword evidence="4" id="KW-0804">Transcription</keyword>
<dbReference type="SMART" id="SM00380">
    <property type="entry name" value="AP2"/>
    <property type="match status" value="1"/>
</dbReference>
<dbReference type="InterPro" id="IPR036955">
    <property type="entry name" value="AP2/ERF_dom_sf"/>
</dbReference>
<dbReference type="InterPro" id="IPR001471">
    <property type="entry name" value="AP2/ERF_dom"/>
</dbReference>
<dbReference type="GO" id="GO:0003700">
    <property type="term" value="F:DNA-binding transcription factor activity"/>
    <property type="evidence" value="ECO:0007669"/>
    <property type="project" value="InterPro"/>
</dbReference>
<keyword evidence="5" id="KW-0539">Nucleus</keyword>
<evidence type="ECO:0000256" key="2">
    <source>
        <dbReference type="ARBA" id="ARBA00023015"/>
    </source>
</evidence>
<feature type="compositionally biased region" description="Basic and acidic residues" evidence="6">
    <location>
        <begin position="120"/>
        <end position="137"/>
    </location>
</feature>
<dbReference type="PANTHER" id="PTHR31190:SF181">
    <property type="entry name" value="OS02G0764700 PROTEIN"/>
    <property type="match status" value="1"/>
</dbReference>
<dbReference type="AlphaFoldDB" id="A0A830C607"/>
<organism evidence="8 9">
    <name type="scientific">Phtheirospermum japonicum</name>
    <dbReference type="NCBI Taxonomy" id="374723"/>
    <lineage>
        <taxon>Eukaryota</taxon>
        <taxon>Viridiplantae</taxon>
        <taxon>Streptophyta</taxon>
        <taxon>Embryophyta</taxon>
        <taxon>Tracheophyta</taxon>
        <taxon>Spermatophyta</taxon>
        <taxon>Magnoliopsida</taxon>
        <taxon>eudicotyledons</taxon>
        <taxon>Gunneridae</taxon>
        <taxon>Pentapetalae</taxon>
        <taxon>asterids</taxon>
        <taxon>lamiids</taxon>
        <taxon>Lamiales</taxon>
        <taxon>Orobanchaceae</taxon>
        <taxon>Orobanchaceae incertae sedis</taxon>
        <taxon>Phtheirospermum</taxon>
    </lineage>
</organism>
<reference evidence="8" key="1">
    <citation type="submission" date="2020-07" db="EMBL/GenBank/DDBJ databases">
        <title>Ethylene signaling mediates host invasion by parasitic plants.</title>
        <authorList>
            <person name="Yoshida S."/>
        </authorList>
    </citation>
    <scope>NUCLEOTIDE SEQUENCE</scope>
    <source>
        <strain evidence="8">Okayama</strain>
    </source>
</reference>
<feature type="domain" description="AP2/ERF" evidence="7">
    <location>
        <begin position="37"/>
        <end position="93"/>
    </location>
</feature>
<dbReference type="InterPro" id="IPR044808">
    <property type="entry name" value="ERF_plant"/>
</dbReference>
<comment type="subcellular location">
    <subcellularLocation>
        <location evidence="1">Nucleus</location>
    </subcellularLocation>
</comment>
<evidence type="ECO:0000259" key="7">
    <source>
        <dbReference type="PROSITE" id="PS51032"/>
    </source>
</evidence>